<evidence type="ECO:0000259" key="2">
    <source>
        <dbReference type="Pfam" id="PF19200"/>
    </source>
</evidence>
<dbReference type="EMBL" id="JAGSOT010000017">
    <property type="protein sequence ID" value="MBR7795885.1"/>
    <property type="molecule type" value="Genomic_DNA"/>
</dbReference>
<dbReference type="Pfam" id="PF19200">
    <property type="entry name" value="MupG_N"/>
    <property type="match status" value="1"/>
</dbReference>
<evidence type="ECO:0000313" key="3">
    <source>
        <dbReference type="EMBL" id="MBR7795885.1"/>
    </source>
</evidence>
<dbReference type="Gene3D" id="3.20.20.70">
    <property type="entry name" value="Aldolase class I"/>
    <property type="match status" value="1"/>
</dbReference>
<dbReference type="Pfam" id="PF05913">
    <property type="entry name" value="MupG_C"/>
    <property type="match status" value="1"/>
</dbReference>
<dbReference type="Gene3D" id="2.40.100.10">
    <property type="entry name" value="Cyclophilin-like"/>
    <property type="match status" value="1"/>
</dbReference>
<dbReference type="RefSeq" id="WP_166530187.1">
    <property type="nucleotide sequence ID" value="NZ_BAAACY010000043.1"/>
</dbReference>
<dbReference type="PANTHER" id="PTHR38435">
    <property type="match status" value="1"/>
</dbReference>
<dbReference type="InterPro" id="IPR008589">
    <property type="entry name" value="MupG"/>
</dbReference>
<dbReference type="InterPro" id="IPR013785">
    <property type="entry name" value="Aldolase_TIM"/>
</dbReference>
<dbReference type="InterPro" id="IPR043797">
    <property type="entry name" value="MupG_N"/>
</dbReference>
<dbReference type="SUPFAM" id="SSF50891">
    <property type="entry name" value="Cyclophilin-like"/>
    <property type="match status" value="1"/>
</dbReference>
<proteinExistence type="predicted"/>
<dbReference type="PANTHER" id="PTHR38435:SF2">
    <property type="entry name" value="DUF871 DOMAIN-CONTAINING PROTEIN"/>
    <property type="match status" value="1"/>
</dbReference>
<sequence>MHNPLGFSVYTSTFEKQLPMLKTINRKNTLVFTSLHIAEEVDDDYVNKTKEMCHWLYQNDFNIIADVSPKTLAIFEQKDILSLVKDLHISVLRLDYGFNEREITQLAKKIPIAFNASTLDVSVPLPLEGKLLYAMHNFYPRPETGLDEKLFETKNQAIKQKGSVQIIAFIPGDQALRGPIYEGLPTLEKHRGWPPYLAYLDLITKSLVDQVFLSDVQISSEQLKLIEDYQSDEIISVPVSFTDNYDYLYNQVYTIRIDSPHGLIRLQESRGYASQGEKIISEHCSERFRGKITIDNEKYKRYSGEIQIMRENYPKDERVNVVGEINEMYLPIVDCIKNGDSIRFVPFYYDKEITP</sequence>
<dbReference type="AlphaFoldDB" id="A0A941IC67"/>
<dbReference type="InterPro" id="IPR017853">
    <property type="entry name" value="GH"/>
</dbReference>
<feature type="domain" description="6-phospho-N-acetylmuramidase C-terminal" evidence="1">
    <location>
        <begin position="244"/>
        <end position="344"/>
    </location>
</feature>
<feature type="domain" description="6-phospho-N-acetylmuramidase N-terminal" evidence="2">
    <location>
        <begin position="5"/>
        <end position="226"/>
    </location>
</feature>
<reference evidence="3" key="1">
    <citation type="submission" date="2021-04" db="EMBL/GenBank/DDBJ databases">
        <title>Isolation and polyphasic classification of algal microorganism.</title>
        <authorList>
            <person name="Wang S."/>
        </authorList>
    </citation>
    <scope>NUCLEOTIDE SEQUENCE</scope>
    <source>
        <strain evidence="3">720a</strain>
    </source>
</reference>
<protein>
    <submittedName>
        <fullName evidence="3">DUF871 domain-containing protein</fullName>
    </submittedName>
</protein>
<evidence type="ECO:0000313" key="4">
    <source>
        <dbReference type="Proteomes" id="UP000675284"/>
    </source>
</evidence>
<keyword evidence="4" id="KW-1185">Reference proteome</keyword>
<dbReference type="Proteomes" id="UP000675284">
    <property type="component" value="Unassembled WGS sequence"/>
</dbReference>
<dbReference type="SUPFAM" id="SSF51445">
    <property type="entry name" value="(Trans)glycosidases"/>
    <property type="match status" value="1"/>
</dbReference>
<organism evidence="3 4">
    <name type="scientific">Virgibacillus salarius</name>
    <dbReference type="NCBI Taxonomy" id="447199"/>
    <lineage>
        <taxon>Bacteria</taxon>
        <taxon>Bacillati</taxon>
        <taxon>Bacillota</taxon>
        <taxon>Bacilli</taxon>
        <taxon>Bacillales</taxon>
        <taxon>Bacillaceae</taxon>
        <taxon>Virgibacillus</taxon>
    </lineage>
</organism>
<dbReference type="InterPro" id="IPR029000">
    <property type="entry name" value="Cyclophilin-like_dom_sf"/>
</dbReference>
<dbReference type="InterPro" id="IPR043894">
    <property type="entry name" value="MupG_C"/>
</dbReference>
<gene>
    <name evidence="3" type="ORF">KCX74_07485</name>
</gene>
<accession>A0A941IC67</accession>
<comment type="caution">
    <text evidence="3">The sequence shown here is derived from an EMBL/GenBank/DDBJ whole genome shotgun (WGS) entry which is preliminary data.</text>
</comment>
<evidence type="ECO:0000259" key="1">
    <source>
        <dbReference type="Pfam" id="PF05913"/>
    </source>
</evidence>
<name>A0A941IC67_9BACI</name>